<proteinExistence type="predicted"/>
<dbReference type="AlphaFoldDB" id="A0A4Z2G873"/>
<comment type="caution">
    <text evidence="2">The sequence shown here is derived from an EMBL/GenBank/DDBJ whole genome shotgun (WGS) entry which is preliminary data.</text>
</comment>
<evidence type="ECO:0000313" key="2">
    <source>
        <dbReference type="EMBL" id="TNN49350.1"/>
    </source>
</evidence>
<feature type="region of interest" description="Disordered" evidence="1">
    <location>
        <begin position="84"/>
        <end position="112"/>
    </location>
</feature>
<dbReference type="EMBL" id="SRLO01000660">
    <property type="protein sequence ID" value="TNN49350.1"/>
    <property type="molecule type" value="Genomic_DNA"/>
</dbReference>
<name>A0A4Z2G873_9TELE</name>
<organism evidence="2 3">
    <name type="scientific">Liparis tanakae</name>
    <name type="common">Tanaka's snailfish</name>
    <dbReference type="NCBI Taxonomy" id="230148"/>
    <lineage>
        <taxon>Eukaryota</taxon>
        <taxon>Metazoa</taxon>
        <taxon>Chordata</taxon>
        <taxon>Craniata</taxon>
        <taxon>Vertebrata</taxon>
        <taxon>Euteleostomi</taxon>
        <taxon>Actinopterygii</taxon>
        <taxon>Neopterygii</taxon>
        <taxon>Teleostei</taxon>
        <taxon>Neoteleostei</taxon>
        <taxon>Acanthomorphata</taxon>
        <taxon>Eupercaria</taxon>
        <taxon>Perciformes</taxon>
        <taxon>Cottioidei</taxon>
        <taxon>Cottales</taxon>
        <taxon>Liparidae</taxon>
        <taxon>Liparis</taxon>
    </lineage>
</organism>
<feature type="compositionally biased region" description="Low complexity" evidence="1">
    <location>
        <begin position="87"/>
        <end position="99"/>
    </location>
</feature>
<sequence length="112" mass="11910">MGFQNMSYGSGSPLTGGERLTVPPHIIGLAVRSALCSPSVQRVSGTMCSISGAAAVRWPCESDRRIVDLVSRIHYQKKLLAENGRRAASQEPEASASSPTCPHPTLLISLSF</sequence>
<dbReference type="Proteomes" id="UP000314294">
    <property type="component" value="Unassembled WGS sequence"/>
</dbReference>
<evidence type="ECO:0000313" key="3">
    <source>
        <dbReference type="Proteomes" id="UP000314294"/>
    </source>
</evidence>
<reference evidence="2 3" key="1">
    <citation type="submission" date="2019-03" db="EMBL/GenBank/DDBJ databases">
        <title>First draft genome of Liparis tanakae, snailfish: a comprehensive survey of snailfish specific genes.</title>
        <authorList>
            <person name="Kim W."/>
            <person name="Song I."/>
            <person name="Jeong J.-H."/>
            <person name="Kim D."/>
            <person name="Kim S."/>
            <person name="Ryu S."/>
            <person name="Song J.Y."/>
            <person name="Lee S.K."/>
        </authorList>
    </citation>
    <scope>NUCLEOTIDE SEQUENCE [LARGE SCALE GENOMIC DNA]</scope>
    <source>
        <tissue evidence="2">Muscle</tissue>
    </source>
</reference>
<keyword evidence="3" id="KW-1185">Reference proteome</keyword>
<protein>
    <submittedName>
        <fullName evidence="2">Uncharacterized protein</fullName>
    </submittedName>
</protein>
<gene>
    <name evidence="2" type="ORF">EYF80_040460</name>
</gene>
<accession>A0A4Z2G873</accession>
<evidence type="ECO:0000256" key="1">
    <source>
        <dbReference type="SAM" id="MobiDB-lite"/>
    </source>
</evidence>